<keyword evidence="12 17" id="KW-0012">Acyltransferase</keyword>
<evidence type="ECO:0000256" key="10">
    <source>
        <dbReference type="ARBA" id="ARBA00022984"/>
    </source>
</evidence>
<evidence type="ECO:0000256" key="15">
    <source>
        <dbReference type="ARBA" id="ARBA00048493"/>
    </source>
</evidence>
<dbReference type="InterPro" id="IPR005882">
    <property type="entry name" value="Bifunctional_GlmU"/>
</dbReference>
<dbReference type="AlphaFoldDB" id="A0A8J3BRU7"/>
<feature type="binding site" evidence="17">
    <location>
        <position position="231"/>
    </location>
    <ligand>
        <name>Mg(2+)</name>
        <dbReference type="ChEBI" id="CHEBI:18420"/>
    </ligand>
</feature>
<feature type="region of interest" description="N-acetyltransferase" evidence="17">
    <location>
        <begin position="255"/>
        <end position="494"/>
    </location>
</feature>
<feature type="binding site" evidence="17">
    <location>
        <position position="158"/>
    </location>
    <ligand>
        <name>UDP-N-acetyl-alpha-D-glucosamine</name>
        <dbReference type="ChEBI" id="CHEBI:57705"/>
    </ligand>
</feature>
<proteinExistence type="inferred from homology"/>
<feature type="region of interest" description="Linker" evidence="17">
    <location>
        <begin position="234"/>
        <end position="254"/>
    </location>
</feature>
<evidence type="ECO:0000313" key="21">
    <source>
        <dbReference type="Proteomes" id="UP000662200"/>
    </source>
</evidence>
<comment type="caution">
    <text evidence="20">The sequence shown here is derived from an EMBL/GenBank/DDBJ whole genome shotgun (WGS) entry which is preliminary data.</text>
</comment>
<comment type="similarity">
    <text evidence="1 17">In the C-terminal section; belongs to the transferase hexapeptide repeat family.</text>
</comment>
<name>A0A8J3BRU7_9ACTN</name>
<dbReference type="NCBIfam" id="TIGR01173">
    <property type="entry name" value="glmU"/>
    <property type="match status" value="1"/>
</dbReference>
<evidence type="ECO:0000256" key="9">
    <source>
        <dbReference type="ARBA" id="ARBA00022960"/>
    </source>
</evidence>
<dbReference type="InterPro" id="IPR050065">
    <property type="entry name" value="GlmU-like"/>
</dbReference>
<dbReference type="InterPro" id="IPR025877">
    <property type="entry name" value="MobA-like_NTP_Trfase"/>
</dbReference>
<evidence type="ECO:0000256" key="5">
    <source>
        <dbReference type="ARBA" id="ARBA00022695"/>
    </source>
</evidence>
<keyword evidence="6 17" id="KW-0479">Metal-binding</keyword>
<keyword evidence="8 17" id="KW-0460">Magnesium</keyword>
<dbReference type="UniPathway" id="UPA00973"/>
<comment type="subunit">
    <text evidence="17">Homotrimer.</text>
</comment>
<dbReference type="EMBL" id="BMQC01000007">
    <property type="protein sequence ID" value="GGK30737.1"/>
    <property type="molecule type" value="Genomic_DNA"/>
</dbReference>
<dbReference type="GO" id="GO:0071555">
    <property type="term" value="P:cell wall organization"/>
    <property type="evidence" value="ECO:0007669"/>
    <property type="project" value="UniProtKB-KW"/>
</dbReference>
<dbReference type="Proteomes" id="UP000662200">
    <property type="component" value="Unassembled WGS sequence"/>
</dbReference>
<dbReference type="InterPro" id="IPR011004">
    <property type="entry name" value="Trimer_LpxA-like_sf"/>
</dbReference>
<feature type="binding site" evidence="17">
    <location>
        <begin position="81"/>
        <end position="82"/>
    </location>
    <ligand>
        <name>UDP-N-acetyl-alpha-D-glucosamine</name>
        <dbReference type="ChEBI" id="CHEBI:57705"/>
    </ligand>
</feature>
<evidence type="ECO:0000256" key="2">
    <source>
        <dbReference type="ARBA" id="ARBA00007947"/>
    </source>
</evidence>
<evidence type="ECO:0000256" key="16">
    <source>
        <dbReference type="ARBA" id="ARBA00049628"/>
    </source>
</evidence>
<feature type="binding site" evidence="17">
    <location>
        <begin position="389"/>
        <end position="390"/>
    </location>
    <ligand>
        <name>acetyl-CoA</name>
        <dbReference type="ChEBI" id="CHEBI:57288"/>
    </ligand>
</feature>
<evidence type="ECO:0000256" key="7">
    <source>
        <dbReference type="ARBA" id="ARBA00022737"/>
    </source>
</evidence>
<evidence type="ECO:0000256" key="11">
    <source>
        <dbReference type="ARBA" id="ARBA00023268"/>
    </source>
</evidence>
<feature type="binding site" evidence="17">
    <location>
        <position position="76"/>
    </location>
    <ligand>
        <name>UDP-N-acetyl-alpha-D-glucosamine</name>
        <dbReference type="ChEBI" id="CHEBI:57705"/>
    </ligand>
</feature>
<dbReference type="UniPathway" id="UPA00113">
    <property type="reaction ID" value="UER00532"/>
</dbReference>
<feature type="active site" description="Proton acceptor" evidence="17">
    <location>
        <position position="366"/>
    </location>
</feature>
<feature type="binding site" evidence="17">
    <location>
        <position position="143"/>
    </location>
    <ligand>
        <name>UDP-N-acetyl-alpha-D-glucosamine</name>
        <dbReference type="ChEBI" id="CHEBI:57705"/>
    </ligand>
</feature>
<dbReference type="Pfam" id="PF12804">
    <property type="entry name" value="NTP_transf_3"/>
    <property type="match status" value="1"/>
</dbReference>
<dbReference type="PANTHER" id="PTHR43584">
    <property type="entry name" value="NUCLEOTIDYL TRANSFERASE"/>
    <property type="match status" value="1"/>
</dbReference>
<dbReference type="GO" id="GO:0009252">
    <property type="term" value="P:peptidoglycan biosynthetic process"/>
    <property type="evidence" value="ECO:0007669"/>
    <property type="project" value="UniProtKB-UniRule"/>
</dbReference>
<keyword evidence="4 17" id="KW-0808">Transferase</keyword>
<dbReference type="GO" id="GO:0019134">
    <property type="term" value="F:glucosamine-1-phosphate N-acetyltransferase activity"/>
    <property type="evidence" value="ECO:0007669"/>
    <property type="project" value="UniProtKB-UniRule"/>
</dbReference>
<reference evidence="20" key="2">
    <citation type="submission" date="2020-09" db="EMBL/GenBank/DDBJ databases">
        <authorList>
            <person name="Sun Q."/>
            <person name="Ohkuma M."/>
        </authorList>
    </citation>
    <scope>NUCLEOTIDE SEQUENCE</scope>
    <source>
        <strain evidence="20">JCM 3091</strain>
    </source>
</reference>
<accession>A0A8J3BRU7</accession>
<keyword evidence="10 17" id="KW-0573">Peptidoglycan synthesis</keyword>
<dbReference type="CDD" id="cd02540">
    <property type="entry name" value="GT2_GlmU_N_bac"/>
    <property type="match status" value="1"/>
</dbReference>
<feature type="binding site" evidence="17">
    <location>
        <position position="369"/>
    </location>
    <ligand>
        <name>UDP-N-acetyl-alpha-D-glucosamine</name>
        <dbReference type="ChEBI" id="CHEBI:57705"/>
    </ligand>
</feature>
<evidence type="ECO:0000259" key="19">
    <source>
        <dbReference type="Pfam" id="PF12804"/>
    </source>
</evidence>
<dbReference type="GO" id="GO:0000902">
    <property type="term" value="P:cell morphogenesis"/>
    <property type="evidence" value="ECO:0007669"/>
    <property type="project" value="UniProtKB-UniRule"/>
</dbReference>
<keyword evidence="3 17" id="KW-0963">Cytoplasm</keyword>
<dbReference type="GO" id="GO:0008360">
    <property type="term" value="P:regulation of cell shape"/>
    <property type="evidence" value="ECO:0007669"/>
    <property type="project" value="UniProtKB-KW"/>
</dbReference>
<evidence type="ECO:0000256" key="13">
    <source>
        <dbReference type="ARBA" id="ARBA00023316"/>
    </source>
</evidence>
<dbReference type="RefSeq" id="WP_308425702.1">
    <property type="nucleotide sequence ID" value="NZ_BMQC01000007.1"/>
</dbReference>
<feature type="binding site" evidence="17">
    <location>
        <position position="354"/>
    </location>
    <ligand>
        <name>UDP-N-acetyl-alpha-D-glucosamine</name>
        <dbReference type="ChEBI" id="CHEBI:57705"/>
    </ligand>
</feature>
<feature type="region of interest" description="Disordered" evidence="18">
    <location>
        <begin position="458"/>
        <end position="494"/>
    </location>
</feature>
<feature type="binding site" evidence="17">
    <location>
        <position position="23"/>
    </location>
    <ligand>
        <name>UDP-N-acetyl-alpha-D-glucosamine</name>
        <dbReference type="ChEBI" id="CHEBI:57705"/>
    </ligand>
</feature>
<dbReference type="GO" id="GO:0005737">
    <property type="term" value="C:cytoplasm"/>
    <property type="evidence" value="ECO:0007669"/>
    <property type="project" value="UniProtKB-SubCell"/>
</dbReference>
<feature type="region of interest" description="Pyrophosphorylase" evidence="17">
    <location>
        <begin position="1"/>
        <end position="233"/>
    </location>
</feature>
<dbReference type="Gene3D" id="3.90.550.10">
    <property type="entry name" value="Spore Coat Polysaccharide Biosynthesis Protein SpsA, Chain A"/>
    <property type="match status" value="1"/>
</dbReference>
<dbReference type="Gene3D" id="2.160.10.10">
    <property type="entry name" value="Hexapeptide repeat proteins"/>
    <property type="match status" value="1"/>
</dbReference>
<dbReference type="GO" id="GO:0000287">
    <property type="term" value="F:magnesium ion binding"/>
    <property type="evidence" value="ECO:0007669"/>
    <property type="project" value="UniProtKB-UniRule"/>
</dbReference>
<organism evidence="20 21">
    <name type="scientific">Pilimelia terevasa</name>
    <dbReference type="NCBI Taxonomy" id="53372"/>
    <lineage>
        <taxon>Bacteria</taxon>
        <taxon>Bacillati</taxon>
        <taxon>Actinomycetota</taxon>
        <taxon>Actinomycetes</taxon>
        <taxon>Micromonosporales</taxon>
        <taxon>Micromonosporaceae</taxon>
        <taxon>Pilimelia</taxon>
    </lineage>
</organism>
<evidence type="ECO:0000256" key="12">
    <source>
        <dbReference type="ARBA" id="ARBA00023315"/>
    </source>
</evidence>
<comment type="catalytic activity">
    <reaction evidence="14 17">
        <text>alpha-D-glucosamine 1-phosphate + acetyl-CoA = N-acetyl-alpha-D-glucosamine 1-phosphate + CoA + H(+)</text>
        <dbReference type="Rhea" id="RHEA:13725"/>
        <dbReference type="ChEBI" id="CHEBI:15378"/>
        <dbReference type="ChEBI" id="CHEBI:57287"/>
        <dbReference type="ChEBI" id="CHEBI:57288"/>
        <dbReference type="ChEBI" id="CHEBI:57776"/>
        <dbReference type="ChEBI" id="CHEBI:58516"/>
        <dbReference type="EC" id="2.3.1.157"/>
    </reaction>
</comment>
<feature type="compositionally biased region" description="Low complexity" evidence="18">
    <location>
        <begin position="459"/>
        <end position="473"/>
    </location>
</feature>
<keyword evidence="11 17" id="KW-0511">Multifunctional enzyme</keyword>
<protein>
    <recommendedName>
        <fullName evidence="17">Bifunctional protein GlmU</fullName>
    </recommendedName>
    <domain>
        <recommendedName>
            <fullName evidence="17">UDP-N-acetylglucosamine pyrophosphorylase</fullName>
            <ecNumber evidence="17">2.7.7.23</ecNumber>
        </recommendedName>
        <alternativeName>
            <fullName evidence="17">N-acetylglucosamine-1-phosphate uridyltransferase</fullName>
        </alternativeName>
    </domain>
    <domain>
        <recommendedName>
            <fullName evidence="17">Glucosamine-1-phosphate N-acetyltransferase</fullName>
            <ecNumber evidence="17">2.3.1.157</ecNumber>
        </recommendedName>
    </domain>
</protein>
<keyword evidence="7 17" id="KW-0677">Repeat</keyword>
<dbReference type="InterPro" id="IPR038009">
    <property type="entry name" value="GlmU_C_LbH"/>
</dbReference>
<comment type="pathway">
    <text evidence="17">Nucleotide-sugar biosynthesis; UDP-N-acetyl-alpha-D-glucosamine biosynthesis; N-acetyl-alpha-D-glucosamine 1-phosphate from alpha-D-glucosamine 6-phosphate (route II): step 2/2.</text>
</comment>
<evidence type="ECO:0000256" key="18">
    <source>
        <dbReference type="SAM" id="MobiDB-lite"/>
    </source>
</evidence>
<feature type="binding site" evidence="17">
    <location>
        <position position="106"/>
    </location>
    <ligand>
        <name>Mg(2+)</name>
        <dbReference type="ChEBI" id="CHEBI:18420"/>
    </ligand>
</feature>
<feature type="binding site" evidence="17">
    <location>
        <begin position="9"/>
        <end position="12"/>
    </location>
    <ligand>
        <name>UDP-N-acetyl-alpha-D-glucosamine</name>
        <dbReference type="ChEBI" id="CHEBI:57705"/>
    </ligand>
</feature>
<dbReference type="EC" id="2.3.1.157" evidence="17"/>
<dbReference type="GO" id="GO:0006048">
    <property type="term" value="P:UDP-N-acetylglucosamine biosynthetic process"/>
    <property type="evidence" value="ECO:0007669"/>
    <property type="project" value="UniProtKB-UniPathway"/>
</dbReference>
<dbReference type="EC" id="2.7.7.23" evidence="17"/>
<evidence type="ECO:0000256" key="17">
    <source>
        <dbReference type="HAMAP-Rule" id="MF_01631"/>
    </source>
</evidence>
<keyword evidence="9 17" id="KW-0133">Cell shape</keyword>
<feature type="binding site" evidence="17">
    <location>
        <position position="231"/>
    </location>
    <ligand>
        <name>UDP-N-acetyl-alpha-D-glucosamine</name>
        <dbReference type="ChEBI" id="CHEBI:57705"/>
    </ligand>
</feature>
<dbReference type="CDD" id="cd03353">
    <property type="entry name" value="LbH_GlmU_C"/>
    <property type="match status" value="1"/>
</dbReference>
<evidence type="ECO:0000313" key="20">
    <source>
        <dbReference type="EMBL" id="GGK30737.1"/>
    </source>
</evidence>
<comment type="subcellular location">
    <subcellularLocation>
        <location evidence="17">Cytoplasm</location>
    </subcellularLocation>
</comment>
<comment type="cofactor">
    <cofactor evidence="17">
        <name>Mg(2+)</name>
        <dbReference type="ChEBI" id="CHEBI:18420"/>
    </cofactor>
    <text evidence="17">Binds 1 Mg(2+) ion per subunit.</text>
</comment>
<evidence type="ECO:0000256" key="3">
    <source>
        <dbReference type="ARBA" id="ARBA00022490"/>
    </source>
</evidence>
<dbReference type="GO" id="GO:0003977">
    <property type="term" value="F:UDP-N-acetylglucosamine diphosphorylase activity"/>
    <property type="evidence" value="ECO:0007669"/>
    <property type="project" value="UniProtKB-UniRule"/>
</dbReference>
<comment type="pathway">
    <text evidence="17">Nucleotide-sugar biosynthesis; UDP-N-acetyl-alpha-D-glucosamine biosynthesis; UDP-N-acetyl-alpha-D-glucosamine from N-acetyl-alpha-D-glucosamine 1-phosphate: step 1/1.</text>
</comment>
<comment type="catalytic activity">
    <reaction evidence="15 17">
        <text>N-acetyl-alpha-D-glucosamine 1-phosphate + UTP + H(+) = UDP-N-acetyl-alpha-D-glucosamine + diphosphate</text>
        <dbReference type="Rhea" id="RHEA:13509"/>
        <dbReference type="ChEBI" id="CHEBI:15378"/>
        <dbReference type="ChEBI" id="CHEBI:33019"/>
        <dbReference type="ChEBI" id="CHEBI:46398"/>
        <dbReference type="ChEBI" id="CHEBI:57705"/>
        <dbReference type="ChEBI" id="CHEBI:57776"/>
        <dbReference type="EC" id="2.7.7.23"/>
    </reaction>
</comment>
<comment type="similarity">
    <text evidence="2 17">In the N-terminal section; belongs to the N-acetylglucosamine-1-phosphate uridyltransferase family.</text>
</comment>
<feature type="binding site" evidence="17">
    <location>
        <position position="336"/>
    </location>
    <ligand>
        <name>UDP-N-acetyl-alpha-D-glucosamine</name>
        <dbReference type="ChEBI" id="CHEBI:57705"/>
    </ligand>
</feature>
<comment type="function">
    <text evidence="16 17">Catalyzes the last two sequential reactions in the de novo biosynthetic pathway for UDP-N-acetylglucosamine (UDP-GlcNAc). The C-terminal domain catalyzes the transfer of acetyl group from acetyl coenzyme A to glucosamine-1-phosphate (GlcN-1-P) to produce N-acetylglucosamine-1-phosphate (GlcNAc-1-P), which is converted into UDP-GlcNAc by the transfer of uridine 5-monophosphate (from uridine 5-triphosphate), a reaction catalyzed by the N-terminal domain.</text>
</comment>
<evidence type="ECO:0000256" key="1">
    <source>
        <dbReference type="ARBA" id="ARBA00007707"/>
    </source>
</evidence>
<feature type="binding site" evidence="17">
    <location>
        <position position="426"/>
    </location>
    <ligand>
        <name>acetyl-CoA</name>
        <dbReference type="ChEBI" id="CHEBI:57288"/>
    </ligand>
</feature>
<dbReference type="SUPFAM" id="SSF51161">
    <property type="entry name" value="Trimeric LpxA-like enzymes"/>
    <property type="match status" value="1"/>
</dbReference>
<dbReference type="SUPFAM" id="SSF53448">
    <property type="entry name" value="Nucleotide-diphospho-sugar transferases"/>
    <property type="match status" value="1"/>
</dbReference>
<keyword evidence="21" id="KW-1185">Reference proteome</keyword>
<keyword evidence="5 17" id="KW-0548">Nucleotidyltransferase</keyword>
<comment type="pathway">
    <text evidence="17">Bacterial outer membrane biogenesis; LPS lipid A biosynthesis.</text>
</comment>
<feature type="binding site" evidence="17">
    <location>
        <position position="380"/>
    </location>
    <ligand>
        <name>UDP-N-acetyl-alpha-D-glucosamine</name>
        <dbReference type="ChEBI" id="CHEBI:57705"/>
    </ligand>
</feature>
<dbReference type="GO" id="GO:0009245">
    <property type="term" value="P:lipid A biosynthetic process"/>
    <property type="evidence" value="ECO:0007669"/>
    <property type="project" value="UniProtKB-UniRule"/>
</dbReference>
<evidence type="ECO:0000256" key="4">
    <source>
        <dbReference type="ARBA" id="ARBA00022679"/>
    </source>
</evidence>
<comment type="caution">
    <text evidence="17">Lacks conserved residue(s) required for the propagation of feature annotation.</text>
</comment>
<evidence type="ECO:0000256" key="14">
    <source>
        <dbReference type="ARBA" id="ARBA00048247"/>
    </source>
</evidence>
<dbReference type="PANTHER" id="PTHR43584:SF3">
    <property type="entry name" value="BIFUNCTIONAL PROTEIN GLMU"/>
    <property type="match status" value="1"/>
</dbReference>
<dbReference type="HAMAP" id="MF_01631">
    <property type="entry name" value="GlmU"/>
    <property type="match status" value="1"/>
</dbReference>
<gene>
    <name evidence="17 20" type="primary">glmU</name>
    <name evidence="20" type="ORF">GCM10010124_24330</name>
</gene>
<dbReference type="GO" id="GO:0016020">
    <property type="term" value="C:membrane"/>
    <property type="evidence" value="ECO:0007669"/>
    <property type="project" value="GOC"/>
</dbReference>
<feature type="binding site" evidence="17">
    <location>
        <position position="443"/>
    </location>
    <ligand>
        <name>acetyl-CoA</name>
        <dbReference type="ChEBI" id="CHEBI:57288"/>
    </ligand>
</feature>
<reference evidence="20" key="1">
    <citation type="journal article" date="2014" name="Int. J. Syst. Evol. Microbiol.">
        <title>Complete genome sequence of Corynebacterium casei LMG S-19264T (=DSM 44701T), isolated from a smear-ripened cheese.</title>
        <authorList>
            <consortium name="US DOE Joint Genome Institute (JGI-PGF)"/>
            <person name="Walter F."/>
            <person name="Albersmeier A."/>
            <person name="Kalinowski J."/>
            <person name="Ruckert C."/>
        </authorList>
    </citation>
    <scope>NUCLEOTIDE SEQUENCE</scope>
    <source>
        <strain evidence="20">JCM 3091</strain>
    </source>
</reference>
<keyword evidence="13 17" id="KW-0961">Cell wall biogenesis/degradation</keyword>
<evidence type="ECO:0000256" key="8">
    <source>
        <dbReference type="ARBA" id="ARBA00022842"/>
    </source>
</evidence>
<dbReference type="NCBIfam" id="NF010932">
    <property type="entry name" value="PRK14352.1"/>
    <property type="match status" value="1"/>
</dbReference>
<sequence>MNQRTVIVLAAGQGKRMKSDVPKVLHPLLGRSLVGHVLAATAALRATRTAVVVGHGAAQVTAHLAEVAPAATTVTQQEQNGTGHAVRVALGALPPLTGTVVVLNGDTPLLRAETVADLVATHEAAGAAATVLTAEVADPHGLGRILRRPDGALDSIVEERDATDAQRAVREINSGLYAFDAAHLGPMLGKLTSQNDQGEEYLTDVLGLLAAAGEQVAAYRAPDATDVLGCNDRAQLADLRARMRDRVNHAWLTSGVTLLDPATTWIDVTVTLGRDAVVEAQTQLYGQTHVGAGARVGPDTTLVDTVVGERAALVRTHATGAEVGDEVSVGPYAYLRPGSVLGRRSKVGTFVETKNARLGEGAKVPHLSYVGDATIGEYTNIGAATVFVNYDGVAKHHTVIGRHARTGADNMFVAPVRVGDGAYTAAGSVITADVPPGALGVSRAAQRNIDGWVARRRPGTAAADAADLARAGTGPEADPATGGGPAQGADPTAE</sequence>
<dbReference type="InterPro" id="IPR029044">
    <property type="entry name" value="Nucleotide-diphossugar_trans"/>
</dbReference>
<feature type="binding site" evidence="17">
    <location>
        <position position="383"/>
    </location>
    <ligand>
        <name>acetyl-CoA</name>
        <dbReference type="ChEBI" id="CHEBI:57288"/>
    </ligand>
</feature>
<feature type="binding site" evidence="17">
    <location>
        <position position="173"/>
    </location>
    <ligand>
        <name>UDP-N-acetyl-alpha-D-glucosamine</name>
        <dbReference type="ChEBI" id="CHEBI:57705"/>
    </ligand>
</feature>
<feature type="domain" description="MobA-like NTP transferase" evidence="19">
    <location>
        <begin position="6"/>
        <end position="142"/>
    </location>
</feature>
<evidence type="ECO:0000256" key="6">
    <source>
        <dbReference type="ARBA" id="ARBA00022723"/>
    </source>
</evidence>